<reference evidence="9 10" key="1">
    <citation type="submission" date="2018-06" db="EMBL/GenBank/DDBJ databases">
        <title>Genome sequencing of Oceanotoga sp. sy52.</title>
        <authorList>
            <person name="Mori K."/>
        </authorList>
    </citation>
    <scope>NUCLEOTIDE SEQUENCE [LARGE SCALE GENOMIC DNA]</scope>
    <source>
        <strain evidence="10">sy52</strain>
    </source>
</reference>
<dbReference type="GO" id="GO:0009055">
    <property type="term" value="F:electron transfer activity"/>
    <property type="evidence" value="ECO:0007669"/>
    <property type="project" value="InterPro"/>
</dbReference>
<comment type="subunit">
    <text evidence="6">The complex is composed of six subunits: RnfA, RnfB, RnfC, RnfD, RnfE and RnfG.</text>
</comment>
<accession>A0A7G1G666</accession>
<dbReference type="Pfam" id="PF04205">
    <property type="entry name" value="FMN_bind"/>
    <property type="match status" value="1"/>
</dbReference>
<keyword evidence="6 7" id="KW-0812">Transmembrane</keyword>
<keyword evidence="5 6" id="KW-0249">Electron transport</keyword>
<sequence>MKDYIKTGLVLMIYMVIAGFLVAFVYNAVTPAINNAEFNAKLKAIKTVLTDANTQKLLVEKIPQNEEELNKFIWQKNSDLLYKDEKSNKIYSPAFKFISGNKEIYVLTISGVGFGGDVTSVVSFVKENGKTSLNKIEVINYSQETPGLGANIAEDSVKERFYSIPYSGLKSGLKVDKDSGVKINANEKEKFSAQGIVITSDIMTGATITPRGVVSSINAAVKYLTEKGVM</sequence>
<feature type="domain" description="FMN-binding" evidence="8">
    <location>
        <begin position="113"/>
        <end position="224"/>
    </location>
</feature>
<dbReference type="AlphaFoldDB" id="A0A7G1G666"/>
<name>A0A7G1G666_9BACT</name>
<keyword evidence="3 6" id="KW-0285">Flavoprotein</keyword>
<comment type="function">
    <text evidence="6">Part of a membrane-bound complex that couples electron transfer with translocation of ions across the membrane.</text>
</comment>
<protein>
    <recommendedName>
        <fullName evidence="6">Ion-translocating oxidoreductase complex subunit G</fullName>
        <ecNumber evidence="6">7.-.-.-</ecNumber>
    </recommendedName>
    <alternativeName>
        <fullName evidence="6">Rnf electron transport complex subunit G</fullName>
    </alternativeName>
</protein>
<dbReference type="InterPro" id="IPR007329">
    <property type="entry name" value="FMN-bd"/>
</dbReference>
<evidence type="ECO:0000256" key="5">
    <source>
        <dbReference type="ARBA" id="ARBA00022982"/>
    </source>
</evidence>
<dbReference type="InterPro" id="IPR010209">
    <property type="entry name" value="Ion_transpt_RnfG/RsxG"/>
</dbReference>
<evidence type="ECO:0000259" key="8">
    <source>
        <dbReference type="SMART" id="SM00900"/>
    </source>
</evidence>
<dbReference type="GO" id="GO:0005886">
    <property type="term" value="C:plasma membrane"/>
    <property type="evidence" value="ECO:0007669"/>
    <property type="project" value="UniProtKB-SubCell"/>
</dbReference>
<keyword evidence="1 6" id="KW-0813">Transport</keyword>
<keyword evidence="4 6" id="KW-0288">FMN</keyword>
<organism evidence="9 10">
    <name type="scientific">Tepiditoga spiralis</name>
    <dbReference type="NCBI Taxonomy" id="2108365"/>
    <lineage>
        <taxon>Bacteria</taxon>
        <taxon>Thermotogati</taxon>
        <taxon>Thermotogota</taxon>
        <taxon>Thermotogae</taxon>
        <taxon>Petrotogales</taxon>
        <taxon>Petrotogaceae</taxon>
        <taxon>Tepiditoga</taxon>
    </lineage>
</organism>
<proteinExistence type="inferred from homology"/>
<dbReference type="Proteomes" id="UP000516361">
    <property type="component" value="Chromosome"/>
</dbReference>
<evidence type="ECO:0000313" key="10">
    <source>
        <dbReference type="Proteomes" id="UP000516361"/>
    </source>
</evidence>
<dbReference type="NCBIfam" id="TIGR01947">
    <property type="entry name" value="rnfG"/>
    <property type="match status" value="1"/>
</dbReference>
<feature type="modified residue" description="FMN phosphoryl threonine" evidence="6">
    <location>
        <position position="207"/>
    </location>
</feature>
<dbReference type="HAMAP" id="MF_00479">
    <property type="entry name" value="RsxG_RnfG"/>
    <property type="match status" value="1"/>
</dbReference>
<feature type="transmembrane region" description="Helical" evidence="7">
    <location>
        <begin position="7"/>
        <end position="29"/>
    </location>
</feature>
<dbReference type="PANTHER" id="PTHR36118:SF1">
    <property type="entry name" value="ION-TRANSLOCATING OXIDOREDUCTASE COMPLEX SUBUNIT G"/>
    <property type="match status" value="1"/>
</dbReference>
<dbReference type="SMART" id="SM00900">
    <property type="entry name" value="FMN_bind"/>
    <property type="match status" value="1"/>
</dbReference>
<dbReference type="PANTHER" id="PTHR36118">
    <property type="entry name" value="ION-TRANSLOCATING OXIDOREDUCTASE COMPLEX SUBUNIT G"/>
    <property type="match status" value="1"/>
</dbReference>
<evidence type="ECO:0000256" key="2">
    <source>
        <dbReference type="ARBA" id="ARBA00022553"/>
    </source>
</evidence>
<keyword evidence="6 7" id="KW-1133">Transmembrane helix</keyword>
<evidence type="ECO:0000256" key="3">
    <source>
        <dbReference type="ARBA" id="ARBA00022630"/>
    </source>
</evidence>
<dbReference type="RefSeq" id="WP_190614336.1">
    <property type="nucleotide sequence ID" value="NZ_AP018712.1"/>
</dbReference>
<comment type="cofactor">
    <cofactor evidence="6">
        <name>FMN</name>
        <dbReference type="ChEBI" id="CHEBI:58210"/>
    </cofactor>
</comment>
<evidence type="ECO:0000313" key="9">
    <source>
        <dbReference type="EMBL" id="BBE31655.1"/>
    </source>
</evidence>
<keyword evidence="10" id="KW-1185">Reference proteome</keyword>
<dbReference type="EC" id="7.-.-.-" evidence="6"/>
<comment type="similarity">
    <text evidence="6">Belongs to the RnfG family.</text>
</comment>
<evidence type="ECO:0000256" key="4">
    <source>
        <dbReference type="ARBA" id="ARBA00022643"/>
    </source>
</evidence>
<evidence type="ECO:0000256" key="6">
    <source>
        <dbReference type="HAMAP-Rule" id="MF_00479"/>
    </source>
</evidence>
<dbReference type="EMBL" id="AP018712">
    <property type="protein sequence ID" value="BBE31655.1"/>
    <property type="molecule type" value="Genomic_DNA"/>
</dbReference>
<evidence type="ECO:0000256" key="1">
    <source>
        <dbReference type="ARBA" id="ARBA00022448"/>
    </source>
</evidence>
<evidence type="ECO:0000256" key="7">
    <source>
        <dbReference type="SAM" id="Phobius"/>
    </source>
</evidence>
<keyword evidence="6 7" id="KW-0472">Membrane</keyword>
<keyword evidence="6" id="KW-1003">Cell membrane</keyword>
<keyword evidence="6" id="KW-1278">Translocase</keyword>
<dbReference type="KEGG" id="ocy:OSSY52_17960"/>
<dbReference type="GO" id="GO:0022900">
    <property type="term" value="P:electron transport chain"/>
    <property type="evidence" value="ECO:0007669"/>
    <property type="project" value="UniProtKB-UniRule"/>
</dbReference>
<gene>
    <name evidence="6" type="primary">rnfG</name>
    <name evidence="9" type="ORF">OSSY52_17960</name>
</gene>
<dbReference type="InParanoid" id="A0A7G1G666"/>
<comment type="subcellular location">
    <subcellularLocation>
        <location evidence="6">Cell membrane</location>
        <topology evidence="6">Single-pass membrane protein</topology>
    </subcellularLocation>
</comment>
<dbReference type="GO" id="GO:0010181">
    <property type="term" value="F:FMN binding"/>
    <property type="evidence" value="ECO:0007669"/>
    <property type="project" value="InterPro"/>
</dbReference>
<keyword evidence="2 6" id="KW-0597">Phosphoprotein</keyword>